<keyword evidence="2" id="KW-1185">Reference proteome</keyword>
<dbReference type="EMBL" id="BPLQ01006301">
    <property type="protein sequence ID" value="GIY21447.1"/>
    <property type="molecule type" value="Genomic_DNA"/>
</dbReference>
<accession>A0AAV4RMT3</accession>
<protein>
    <submittedName>
        <fullName evidence="1">Uncharacterized protein</fullName>
    </submittedName>
</protein>
<organism evidence="1 2">
    <name type="scientific">Caerostris darwini</name>
    <dbReference type="NCBI Taxonomy" id="1538125"/>
    <lineage>
        <taxon>Eukaryota</taxon>
        <taxon>Metazoa</taxon>
        <taxon>Ecdysozoa</taxon>
        <taxon>Arthropoda</taxon>
        <taxon>Chelicerata</taxon>
        <taxon>Arachnida</taxon>
        <taxon>Araneae</taxon>
        <taxon>Araneomorphae</taxon>
        <taxon>Entelegynae</taxon>
        <taxon>Araneoidea</taxon>
        <taxon>Araneidae</taxon>
        <taxon>Caerostris</taxon>
    </lineage>
</organism>
<proteinExistence type="predicted"/>
<gene>
    <name evidence="1" type="ORF">CDAR_206411</name>
</gene>
<name>A0AAV4RMT3_9ARAC</name>
<sequence>MRFHYLSPKKSPKHLLPVIICHATALRQRGMGLRKLRLINRQPPPKNLKSGAFPKLYGYRFCIKSFWRGKVALVGSDGCLLKEIQQLSVIDFVDMFDLPPTASGFGISPVNGMFFN</sequence>
<dbReference type="AlphaFoldDB" id="A0AAV4RMT3"/>
<evidence type="ECO:0000313" key="2">
    <source>
        <dbReference type="Proteomes" id="UP001054837"/>
    </source>
</evidence>
<dbReference type="Proteomes" id="UP001054837">
    <property type="component" value="Unassembled WGS sequence"/>
</dbReference>
<reference evidence="1 2" key="1">
    <citation type="submission" date="2021-06" db="EMBL/GenBank/DDBJ databases">
        <title>Caerostris darwini draft genome.</title>
        <authorList>
            <person name="Kono N."/>
            <person name="Arakawa K."/>
        </authorList>
    </citation>
    <scope>NUCLEOTIDE SEQUENCE [LARGE SCALE GENOMIC DNA]</scope>
</reference>
<comment type="caution">
    <text evidence="1">The sequence shown here is derived from an EMBL/GenBank/DDBJ whole genome shotgun (WGS) entry which is preliminary data.</text>
</comment>
<evidence type="ECO:0000313" key="1">
    <source>
        <dbReference type="EMBL" id="GIY21447.1"/>
    </source>
</evidence>